<dbReference type="InterPro" id="IPR004823">
    <property type="entry name" value="TAF_TATA-bd_Histone-like_dom"/>
</dbReference>
<proteinExistence type="inferred from homology"/>
<evidence type="ECO:0000313" key="13">
    <source>
        <dbReference type="Proteomes" id="UP000054937"/>
    </source>
</evidence>
<dbReference type="SMART" id="SM00417">
    <property type="entry name" value="H4"/>
    <property type="match status" value="1"/>
</dbReference>
<dbReference type="PANTHER" id="PTHR10484">
    <property type="entry name" value="HISTONE H4"/>
    <property type="match status" value="1"/>
</dbReference>
<organism evidence="12 13">
    <name type="scientific">Pseudocohnilembus persalinus</name>
    <name type="common">Ciliate</name>
    <dbReference type="NCBI Taxonomy" id="266149"/>
    <lineage>
        <taxon>Eukaryota</taxon>
        <taxon>Sar</taxon>
        <taxon>Alveolata</taxon>
        <taxon>Ciliophora</taxon>
        <taxon>Intramacronucleata</taxon>
        <taxon>Oligohymenophorea</taxon>
        <taxon>Scuticociliatia</taxon>
        <taxon>Philasterida</taxon>
        <taxon>Pseudocohnilembidae</taxon>
        <taxon>Pseudocohnilembus</taxon>
    </lineage>
</organism>
<dbReference type="GO" id="GO:0030527">
    <property type="term" value="F:structural constituent of chromatin"/>
    <property type="evidence" value="ECO:0007669"/>
    <property type="project" value="InterPro"/>
</dbReference>
<evidence type="ECO:0000256" key="3">
    <source>
        <dbReference type="ARBA" id="ARBA00006564"/>
    </source>
</evidence>
<name>A0A0V0QT03_PSEPJ</name>
<evidence type="ECO:0000256" key="7">
    <source>
        <dbReference type="ARBA" id="ARBA00023242"/>
    </source>
</evidence>
<dbReference type="InterPro" id="IPR001951">
    <property type="entry name" value="Histone_H4"/>
</dbReference>
<dbReference type="SUPFAM" id="SSF47113">
    <property type="entry name" value="Histone-fold"/>
    <property type="match status" value="1"/>
</dbReference>
<keyword evidence="8 9" id="KW-0544">Nucleosome core</keyword>
<dbReference type="InterPro" id="IPR035425">
    <property type="entry name" value="CENP-T/H4_C"/>
</dbReference>
<evidence type="ECO:0000256" key="1">
    <source>
        <dbReference type="ARBA" id="ARBA00004123"/>
    </source>
</evidence>
<evidence type="ECO:0000256" key="8">
    <source>
        <dbReference type="ARBA" id="ARBA00023269"/>
    </source>
</evidence>
<dbReference type="EMBL" id="LDAU01000109">
    <property type="protein sequence ID" value="KRX05335.1"/>
    <property type="molecule type" value="Genomic_DNA"/>
</dbReference>
<comment type="subcellular location">
    <subcellularLocation>
        <location evidence="2">Chromosome</location>
    </subcellularLocation>
    <subcellularLocation>
        <location evidence="1">Nucleus</location>
    </subcellularLocation>
</comment>
<evidence type="ECO:0000256" key="10">
    <source>
        <dbReference type="SAM" id="MobiDB-lite"/>
    </source>
</evidence>
<dbReference type="SMART" id="SM00803">
    <property type="entry name" value="TAF"/>
    <property type="match status" value="1"/>
</dbReference>
<dbReference type="GO" id="GO:0005634">
    <property type="term" value="C:nucleus"/>
    <property type="evidence" value="ECO:0007669"/>
    <property type="project" value="UniProtKB-SubCell"/>
</dbReference>
<dbReference type="CDD" id="cd22912">
    <property type="entry name" value="HFD_H4"/>
    <property type="match status" value="1"/>
</dbReference>
<sequence>MPPKQQNKIGGKRRQNNAPKKVGVQNITKGDIRRLARRGGIKRLSSDVYGEVQDVIQGFLERIIRDTLTFTEHARRKTVLAMDVVQALKRSGRHFLGYI</sequence>
<dbReference type="Pfam" id="PF15511">
    <property type="entry name" value="CENP-T_C"/>
    <property type="match status" value="1"/>
</dbReference>
<dbReference type="InParanoid" id="A0A0V0QT03"/>
<dbReference type="GO" id="GO:0046982">
    <property type="term" value="F:protein heterodimerization activity"/>
    <property type="evidence" value="ECO:0007669"/>
    <property type="project" value="InterPro"/>
</dbReference>
<evidence type="ECO:0000259" key="11">
    <source>
        <dbReference type="SMART" id="SM00803"/>
    </source>
</evidence>
<dbReference type="InterPro" id="IPR009072">
    <property type="entry name" value="Histone-fold"/>
</dbReference>
<keyword evidence="5 9" id="KW-0158">Chromosome</keyword>
<comment type="caution">
    <text evidence="12">The sequence shown here is derived from an EMBL/GenBank/DDBJ whole genome shotgun (WGS) entry which is preliminary data.</text>
</comment>
<dbReference type="OrthoDB" id="287379at2759"/>
<comment type="subunit">
    <text evidence="4 9">The nucleosome is a histone octamer containing two molecules each of H2A, H2B, H3 and H4 assembled in one H3-H4 heterotetramer and two H2A-H2B heterodimers. The octamer wraps approximately 147 bp of DNA.</text>
</comment>
<evidence type="ECO:0000256" key="5">
    <source>
        <dbReference type="ARBA" id="ARBA00022454"/>
    </source>
</evidence>
<dbReference type="Proteomes" id="UP000054937">
    <property type="component" value="Unassembled WGS sequence"/>
</dbReference>
<gene>
    <name evidence="12" type="ORF">PPERSA_00636</name>
</gene>
<dbReference type="OMA" id="NTEHAGR"/>
<dbReference type="GO" id="GO:0003677">
    <property type="term" value="F:DNA binding"/>
    <property type="evidence" value="ECO:0007669"/>
    <property type="project" value="UniProtKB-KW"/>
</dbReference>
<feature type="region of interest" description="Disordered" evidence="10">
    <location>
        <begin position="1"/>
        <end position="21"/>
    </location>
</feature>
<protein>
    <recommendedName>
        <fullName evidence="9">Histone H4</fullName>
    </recommendedName>
</protein>
<evidence type="ECO:0000256" key="4">
    <source>
        <dbReference type="ARBA" id="ARBA00011538"/>
    </source>
</evidence>
<evidence type="ECO:0000256" key="2">
    <source>
        <dbReference type="ARBA" id="ARBA00004286"/>
    </source>
</evidence>
<comment type="similarity">
    <text evidence="3 9">Belongs to the histone H4 family.</text>
</comment>
<reference evidence="12 13" key="1">
    <citation type="journal article" date="2015" name="Sci. Rep.">
        <title>Genome of the facultative scuticociliatosis pathogen Pseudocohnilembus persalinus provides insight into its virulence through horizontal gene transfer.</title>
        <authorList>
            <person name="Xiong J."/>
            <person name="Wang G."/>
            <person name="Cheng J."/>
            <person name="Tian M."/>
            <person name="Pan X."/>
            <person name="Warren A."/>
            <person name="Jiang C."/>
            <person name="Yuan D."/>
            <person name="Miao W."/>
        </authorList>
    </citation>
    <scope>NUCLEOTIDE SEQUENCE [LARGE SCALE GENOMIC DNA]</scope>
    <source>
        <strain evidence="12">36N120E</strain>
    </source>
</reference>
<keyword evidence="6 9" id="KW-0238">DNA-binding</keyword>
<keyword evidence="13" id="KW-1185">Reference proteome</keyword>
<keyword evidence="7 9" id="KW-0539">Nucleus</keyword>
<dbReference type="Gene3D" id="1.10.20.10">
    <property type="entry name" value="Histone, subunit A"/>
    <property type="match status" value="1"/>
</dbReference>
<dbReference type="GO" id="GO:0000786">
    <property type="term" value="C:nucleosome"/>
    <property type="evidence" value="ECO:0007669"/>
    <property type="project" value="UniProtKB-KW"/>
</dbReference>
<dbReference type="PRINTS" id="PR00623">
    <property type="entry name" value="HISTONEH4"/>
</dbReference>
<evidence type="ECO:0000256" key="6">
    <source>
        <dbReference type="ARBA" id="ARBA00023125"/>
    </source>
</evidence>
<comment type="function">
    <text evidence="9">Core component of nucleosome. Nucleosomes wrap and compact DNA into chromatin, limiting DNA accessibility to the cellular machineries which require DNA as a template. Histones thereby play a central role in transcription regulation, DNA repair, DNA replication and chromosomal stability. DNA accessibility is regulated via a complex set of post-translational modifications of histones, also called histone code, and nucleosome remodeling.</text>
</comment>
<evidence type="ECO:0000256" key="9">
    <source>
        <dbReference type="RuleBase" id="RU000528"/>
    </source>
</evidence>
<dbReference type="AlphaFoldDB" id="A0A0V0QT03"/>
<evidence type="ECO:0000313" key="12">
    <source>
        <dbReference type="EMBL" id="KRX05335.1"/>
    </source>
</evidence>
<accession>A0A0V0QT03</accession>
<feature type="domain" description="TATA box binding protein associated factor (TAF) histone-like fold" evidence="11">
    <location>
        <begin position="25"/>
        <end position="90"/>
    </location>
</feature>